<dbReference type="PATRIC" id="fig|1086011.3.peg.1690"/>
<comment type="caution">
    <text evidence="2">The sequence shown here is derived from an EMBL/GenBank/DDBJ whole genome shotgun (WGS) entry which is preliminary data.</text>
</comment>
<organism evidence="2 3">
    <name type="scientific">Flavobacterium frigoris (strain PS1)</name>
    <dbReference type="NCBI Taxonomy" id="1086011"/>
    <lineage>
        <taxon>Bacteria</taxon>
        <taxon>Pseudomonadati</taxon>
        <taxon>Bacteroidota</taxon>
        <taxon>Flavobacteriia</taxon>
        <taxon>Flavobacteriales</taxon>
        <taxon>Flavobacteriaceae</taxon>
        <taxon>Flavobacterium</taxon>
    </lineage>
</organism>
<dbReference type="AlphaFoldDB" id="H7FRI0"/>
<feature type="transmembrane region" description="Helical" evidence="1">
    <location>
        <begin position="35"/>
        <end position="53"/>
    </location>
</feature>
<keyword evidence="1" id="KW-0472">Membrane</keyword>
<evidence type="ECO:0000313" key="3">
    <source>
        <dbReference type="Proteomes" id="UP000005566"/>
    </source>
</evidence>
<evidence type="ECO:0000313" key="2">
    <source>
        <dbReference type="EMBL" id="EIA08963.1"/>
    </source>
</evidence>
<sequence>MSRVGMVIGLVIAFVGWILYRLIIKKDLNKNLNNLYLGLFFIGIWVLFYFFIVDFF</sequence>
<dbReference type="EMBL" id="AHKF01000017">
    <property type="protein sequence ID" value="EIA08963.1"/>
    <property type="molecule type" value="Genomic_DNA"/>
</dbReference>
<accession>H7FRI0</accession>
<gene>
    <name evidence="2" type="ORF">HJ01_01729</name>
</gene>
<dbReference type="Proteomes" id="UP000005566">
    <property type="component" value="Unassembled WGS sequence"/>
</dbReference>
<protein>
    <submittedName>
        <fullName evidence="2">Uncharacterized protein</fullName>
    </submittedName>
</protein>
<name>H7FRI0_FLAFP</name>
<feature type="transmembrane region" description="Helical" evidence="1">
    <location>
        <begin position="6"/>
        <end position="23"/>
    </location>
</feature>
<dbReference type="eggNOG" id="ENOG502ZQAG">
    <property type="taxonomic scope" value="Bacteria"/>
</dbReference>
<keyword evidence="3" id="KW-1185">Reference proteome</keyword>
<evidence type="ECO:0000256" key="1">
    <source>
        <dbReference type="SAM" id="Phobius"/>
    </source>
</evidence>
<reference evidence="2 3" key="1">
    <citation type="journal article" date="2014" name="Acta Crystallogr. D">
        <title>Structure-based characterization and antifreeze properties of a hyperactive ice-binding protein from the Antarctic bacterium Flavobacterium frigoris PS1.</title>
        <authorList>
            <person name="Do H."/>
            <person name="Kim S.J."/>
            <person name="Kim H.J."/>
            <person name="Lee J.H."/>
        </authorList>
    </citation>
    <scope>NUCLEOTIDE SEQUENCE [LARGE SCALE GENOMIC DNA]</scope>
    <source>
        <strain evidence="2 3">PS1</strain>
    </source>
</reference>
<proteinExistence type="predicted"/>
<keyword evidence="1" id="KW-0812">Transmembrane</keyword>
<keyword evidence="1" id="KW-1133">Transmembrane helix</keyword>